<protein>
    <submittedName>
        <fullName evidence="2">Uncharacterized protein</fullName>
    </submittedName>
</protein>
<name>A0A3M8CX46_9BACL</name>
<accession>A0A3M8CX46</accession>
<evidence type="ECO:0000256" key="1">
    <source>
        <dbReference type="SAM" id="Phobius"/>
    </source>
</evidence>
<keyword evidence="1" id="KW-0472">Membrane</keyword>
<comment type="caution">
    <text evidence="2">The sequence shown here is derived from an EMBL/GenBank/DDBJ whole genome shotgun (WGS) entry which is preliminary data.</text>
</comment>
<keyword evidence="1" id="KW-0812">Transmembrane</keyword>
<organism evidence="2 3">
    <name type="scientific">Brevibacillus panacihumi</name>
    <dbReference type="NCBI Taxonomy" id="497735"/>
    <lineage>
        <taxon>Bacteria</taxon>
        <taxon>Bacillati</taxon>
        <taxon>Bacillota</taxon>
        <taxon>Bacilli</taxon>
        <taxon>Bacillales</taxon>
        <taxon>Paenibacillaceae</taxon>
        <taxon>Brevibacillus</taxon>
    </lineage>
</organism>
<feature type="transmembrane region" description="Helical" evidence="1">
    <location>
        <begin position="88"/>
        <end position="106"/>
    </location>
</feature>
<gene>
    <name evidence="2" type="ORF">EDM58_09140</name>
</gene>
<evidence type="ECO:0000313" key="2">
    <source>
        <dbReference type="EMBL" id="RNB80049.1"/>
    </source>
</evidence>
<feature type="transmembrane region" description="Helical" evidence="1">
    <location>
        <begin position="112"/>
        <end position="130"/>
    </location>
</feature>
<proteinExistence type="predicted"/>
<evidence type="ECO:0000313" key="3">
    <source>
        <dbReference type="Proteomes" id="UP000281915"/>
    </source>
</evidence>
<dbReference type="EMBL" id="RHHT01000016">
    <property type="protein sequence ID" value="RNB80049.1"/>
    <property type="molecule type" value="Genomic_DNA"/>
</dbReference>
<dbReference type="AlphaFoldDB" id="A0A3M8CX46"/>
<dbReference type="Proteomes" id="UP000281915">
    <property type="component" value="Unassembled WGS sequence"/>
</dbReference>
<sequence>MPGEKITAAIFAGEKEVKMILLYIYIADGRRGTLQWRIHHSGHSRYAGNAKQEARRAIIPNMLLECKGMKQVRISSFLHDVFGEKQNILSILGLLLSIGVGCIPLLPNIQPYMLITFLLFMIKVLFSFAVDHYGKAFQKR</sequence>
<keyword evidence="1" id="KW-1133">Transmembrane helix</keyword>
<reference evidence="2 3" key="1">
    <citation type="submission" date="2018-10" db="EMBL/GenBank/DDBJ databases">
        <title>Phylogenomics of Brevibacillus.</title>
        <authorList>
            <person name="Dunlap C."/>
        </authorList>
    </citation>
    <scope>NUCLEOTIDE SEQUENCE [LARGE SCALE GENOMIC DNA]</scope>
    <source>
        <strain evidence="2 3">JCM 15085</strain>
    </source>
</reference>